<gene>
    <name evidence="5" type="ORF">JFN88_06570</name>
</gene>
<dbReference type="PROSITE" id="PS50076">
    <property type="entry name" value="DNAJ_2"/>
    <property type="match status" value="1"/>
</dbReference>
<keyword evidence="2" id="KW-0346">Stress response</keyword>
<evidence type="ECO:0000256" key="1">
    <source>
        <dbReference type="ARBA" id="ARBA00022705"/>
    </source>
</evidence>
<proteinExistence type="predicted"/>
<keyword evidence="3" id="KW-0812">Transmembrane</keyword>
<accession>A0A934J549</accession>
<evidence type="ECO:0000259" key="4">
    <source>
        <dbReference type="PROSITE" id="PS50076"/>
    </source>
</evidence>
<comment type="caution">
    <text evidence="5">The sequence shown here is derived from an EMBL/GenBank/DDBJ whole genome shotgun (WGS) entry which is preliminary data.</text>
</comment>
<dbReference type="GO" id="GO:0006260">
    <property type="term" value="P:DNA replication"/>
    <property type="evidence" value="ECO:0007669"/>
    <property type="project" value="UniProtKB-KW"/>
</dbReference>
<evidence type="ECO:0000313" key="5">
    <source>
        <dbReference type="EMBL" id="MBJ6360981.1"/>
    </source>
</evidence>
<protein>
    <submittedName>
        <fullName evidence="5">J domain-containing protein</fullName>
    </submittedName>
</protein>
<reference evidence="5" key="1">
    <citation type="submission" date="2020-12" db="EMBL/GenBank/DDBJ databases">
        <authorList>
            <person name="Huq M.A."/>
        </authorList>
    </citation>
    <scope>NUCLEOTIDE SEQUENCE</scope>
    <source>
        <strain evidence="5">MAHUQ-46</strain>
    </source>
</reference>
<dbReference type="InterPro" id="IPR036869">
    <property type="entry name" value="J_dom_sf"/>
</dbReference>
<keyword evidence="3" id="KW-0472">Membrane</keyword>
<dbReference type="SUPFAM" id="SSF46565">
    <property type="entry name" value="Chaperone J-domain"/>
    <property type="match status" value="1"/>
</dbReference>
<feature type="domain" description="J" evidence="4">
    <location>
        <begin position="6"/>
        <end position="82"/>
    </location>
</feature>
<dbReference type="AlphaFoldDB" id="A0A934J549"/>
<name>A0A934J549_9BACL</name>
<feature type="transmembrane region" description="Helical" evidence="3">
    <location>
        <begin position="97"/>
        <end position="116"/>
    </location>
</feature>
<keyword evidence="3" id="KW-1133">Transmembrane helix</keyword>
<evidence type="ECO:0000256" key="2">
    <source>
        <dbReference type="ARBA" id="ARBA00023016"/>
    </source>
</evidence>
<organism evidence="5 6">
    <name type="scientific">Paenibacillus roseus</name>
    <dbReference type="NCBI Taxonomy" id="2798579"/>
    <lineage>
        <taxon>Bacteria</taxon>
        <taxon>Bacillati</taxon>
        <taxon>Bacillota</taxon>
        <taxon>Bacilli</taxon>
        <taxon>Bacillales</taxon>
        <taxon>Paenibacillaceae</taxon>
        <taxon>Paenibacillus</taxon>
    </lineage>
</organism>
<evidence type="ECO:0000313" key="6">
    <source>
        <dbReference type="Proteomes" id="UP000640274"/>
    </source>
</evidence>
<dbReference type="RefSeq" id="WP_199018540.1">
    <property type="nucleotide sequence ID" value="NZ_JAELUP010000016.1"/>
</dbReference>
<evidence type="ECO:0000256" key="3">
    <source>
        <dbReference type="SAM" id="Phobius"/>
    </source>
</evidence>
<keyword evidence="6" id="KW-1185">Reference proteome</keyword>
<sequence>MENLKQAYETLGLPEGASKEDVEKRYMTLVRRARAREKRSEDEGSVEDFDFEEINRAYKFILNADNQQALEEMTAKQYGKYKKMAGAAEKTDHFFHYYKYHLLGAVLLLALIGYGIKSYMDNQAEKAELAKLPPIDVQVMYHGQFLIADQSNDMKITEEQMLGFFPEWKRIKADLTYVPKDARNEIDMANIQKAVLMIITEHSDVYVFDKTTFAQLAAQGLLIPLDDKVNGSWKDLLLPDQLMSSRTSDDTGDHVYGIDVSHSKLLELPPKSDEYVVGIRADSERREHAYEFIEYLLQKE</sequence>
<dbReference type="Gene3D" id="3.40.190.10">
    <property type="entry name" value="Periplasmic binding protein-like II"/>
    <property type="match status" value="1"/>
</dbReference>
<dbReference type="InterPro" id="IPR001623">
    <property type="entry name" value="DnaJ_domain"/>
</dbReference>
<keyword evidence="1" id="KW-0235">DNA replication</keyword>
<dbReference type="EMBL" id="JAELUP010000016">
    <property type="protein sequence ID" value="MBJ6360981.1"/>
    <property type="molecule type" value="Genomic_DNA"/>
</dbReference>
<dbReference type="Proteomes" id="UP000640274">
    <property type="component" value="Unassembled WGS sequence"/>
</dbReference>
<dbReference type="Gene3D" id="1.10.287.110">
    <property type="entry name" value="DnaJ domain"/>
    <property type="match status" value="1"/>
</dbReference>